<protein>
    <submittedName>
        <fullName evidence="2">SDR family NAD(P)-dependent oxidoreductase</fullName>
    </submittedName>
</protein>
<dbReference type="Pfam" id="PF00106">
    <property type="entry name" value="adh_short"/>
    <property type="match status" value="1"/>
</dbReference>
<dbReference type="SUPFAM" id="SSF51735">
    <property type="entry name" value="NAD(P)-binding Rossmann-fold domains"/>
    <property type="match status" value="1"/>
</dbReference>
<reference evidence="2 3" key="1">
    <citation type="submission" date="2019-03" db="EMBL/GenBank/DDBJ databases">
        <title>Draft genome sequences of novel Actinobacteria.</title>
        <authorList>
            <person name="Sahin N."/>
            <person name="Ay H."/>
            <person name="Saygin H."/>
        </authorList>
    </citation>
    <scope>NUCLEOTIDE SEQUENCE [LARGE SCALE GENOMIC DNA]</scope>
    <source>
        <strain evidence="2 3">KC310</strain>
    </source>
</reference>
<dbReference type="AlphaFoldDB" id="A0A4R4ULX0"/>
<dbReference type="GO" id="GO:0008667">
    <property type="term" value="F:2,3-dihydro-2,3-dihydroxybenzoate dehydrogenase activity"/>
    <property type="evidence" value="ECO:0007669"/>
    <property type="project" value="InterPro"/>
</dbReference>
<dbReference type="Gene3D" id="3.10.450.50">
    <property type="match status" value="1"/>
</dbReference>
<dbReference type="GO" id="GO:0019290">
    <property type="term" value="P:siderophore biosynthetic process"/>
    <property type="evidence" value="ECO:0007669"/>
    <property type="project" value="InterPro"/>
</dbReference>
<name>A0A4R4ULX0_9ACTN</name>
<dbReference type="PANTHER" id="PTHR43431">
    <property type="entry name" value="OXIDOREDUCTASE, SHORT CHAIN DEHYDROGENASE/REDUCTASE FAMILY (AFU_ORTHOLOGUE AFUA_5G14000)"/>
    <property type="match status" value="1"/>
</dbReference>
<dbReference type="InterPro" id="IPR032710">
    <property type="entry name" value="NTF2-like_dom_sf"/>
</dbReference>
<feature type="region of interest" description="Disordered" evidence="1">
    <location>
        <begin position="219"/>
        <end position="250"/>
    </location>
</feature>
<dbReference type="Gene3D" id="3.40.50.720">
    <property type="entry name" value="NAD(P)-binding Rossmann-like Domain"/>
    <property type="match status" value="1"/>
</dbReference>
<dbReference type="InterPro" id="IPR003560">
    <property type="entry name" value="DHB_DH"/>
</dbReference>
<evidence type="ECO:0000313" key="2">
    <source>
        <dbReference type="EMBL" id="TDC87829.1"/>
    </source>
</evidence>
<dbReference type="PRINTS" id="PR01397">
    <property type="entry name" value="DHBDHDRGNASE"/>
</dbReference>
<gene>
    <name evidence="2" type="ORF">E1292_46325</name>
</gene>
<feature type="compositionally biased region" description="Low complexity" evidence="1">
    <location>
        <begin position="220"/>
        <end position="245"/>
    </location>
</feature>
<dbReference type="PANTHER" id="PTHR43431:SF1">
    <property type="entry name" value="OS08G0476300 PROTEIN"/>
    <property type="match status" value="1"/>
</dbReference>
<dbReference type="RefSeq" id="WP_132606170.1">
    <property type="nucleotide sequence ID" value="NZ_SMKO01000262.1"/>
</dbReference>
<dbReference type="InterPro" id="IPR002347">
    <property type="entry name" value="SDR_fam"/>
</dbReference>
<sequence length="371" mass="38511">MPGAVVIGAGPGIGGSVARRFAREGLPVALISRSAGTLANVAETVSSFGVPVVSLTADSTDETALRAALDAASDELGLPDVVVYNAAIIQPDTPGQLPARAQLDAWAVNVVGALTAAAHIAPAMARRRSGSFIITGGMPEPKPQYVSLSLGKAGVRTLVTLLDQTYGPSGVHVASVTVAGAVAPGTAFDPDDIAEHYWRLHSQPRRQWQREVLHSGLNVPAGEAATGGTAPHAGGDQTTGITGTGRPDASTEPTAYGVIAELLGHWKRAFDDHRTADLVSLFTDDALFQGISPRLMVGPAEVAGYYDNVAEGTVATVEVLRANTLCDGIVGGFADVTFTARTGETFPIRLSVVAQRFEGTWLIRQYQAAAR</sequence>
<evidence type="ECO:0000313" key="3">
    <source>
        <dbReference type="Proteomes" id="UP000295258"/>
    </source>
</evidence>
<organism evidence="2 3">
    <name type="scientific">Nonomuraea deserti</name>
    <dbReference type="NCBI Taxonomy" id="1848322"/>
    <lineage>
        <taxon>Bacteria</taxon>
        <taxon>Bacillati</taxon>
        <taxon>Actinomycetota</taxon>
        <taxon>Actinomycetes</taxon>
        <taxon>Streptosporangiales</taxon>
        <taxon>Streptosporangiaceae</taxon>
        <taxon>Nonomuraea</taxon>
    </lineage>
</organism>
<dbReference type="InterPro" id="IPR036291">
    <property type="entry name" value="NAD(P)-bd_dom_sf"/>
</dbReference>
<dbReference type="SUPFAM" id="SSF54427">
    <property type="entry name" value="NTF2-like"/>
    <property type="match status" value="1"/>
</dbReference>
<dbReference type="Proteomes" id="UP000295258">
    <property type="component" value="Unassembled WGS sequence"/>
</dbReference>
<comment type="caution">
    <text evidence="2">The sequence shown here is derived from an EMBL/GenBank/DDBJ whole genome shotgun (WGS) entry which is preliminary data.</text>
</comment>
<accession>A0A4R4ULX0</accession>
<dbReference type="EMBL" id="SMKO01000262">
    <property type="protein sequence ID" value="TDC87829.1"/>
    <property type="molecule type" value="Genomic_DNA"/>
</dbReference>
<proteinExistence type="predicted"/>
<keyword evidence="3" id="KW-1185">Reference proteome</keyword>
<evidence type="ECO:0000256" key="1">
    <source>
        <dbReference type="SAM" id="MobiDB-lite"/>
    </source>
</evidence>